<evidence type="ECO:0000313" key="1">
    <source>
        <dbReference type="EMBL" id="DAD67981.1"/>
    </source>
</evidence>
<proteinExistence type="predicted"/>
<name>A0A8S5LD94_9CAUD</name>
<reference evidence="1" key="1">
    <citation type="journal article" date="2021" name="Proc. Natl. Acad. Sci. U.S.A.">
        <title>A Catalog of Tens of Thousands of Viruses from Human Metagenomes Reveals Hidden Associations with Chronic Diseases.</title>
        <authorList>
            <person name="Tisza M.J."/>
            <person name="Buck C.B."/>
        </authorList>
    </citation>
    <scope>NUCLEOTIDE SEQUENCE</scope>
    <source>
        <strain evidence="1">CtCCX1</strain>
    </source>
</reference>
<protein>
    <submittedName>
        <fullName evidence="1">Uncharacterized protein</fullName>
    </submittedName>
</protein>
<sequence length="42" mass="4923">MILKLIGVNLVLVLLTVIEHKNRKFTWSNKIIRIFAAIIYNI</sequence>
<accession>A0A8S5LD94</accession>
<organism evidence="1">
    <name type="scientific">Siphoviridae sp. ctCCX1</name>
    <dbReference type="NCBI Taxonomy" id="2823567"/>
    <lineage>
        <taxon>Viruses</taxon>
        <taxon>Duplodnaviria</taxon>
        <taxon>Heunggongvirae</taxon>
        <taxon>Uroviricota</taxon>
        <taxon>Caudoviricetes</taxon>
    </lineage>
</organism>
<dbReference type="EMBL" id="BK014690">
    <property type="protein sequence ID" value="DAD67981.1"/>
    <property type="molecule type" value="Genomic_DNA"/>
</dbReference>